<dbReference type="InterPro" id="IPR007197">
    <property type="entry name" value="rSAM"/>
</dbReference>
<evidence type="ECO:0000256" key="7">
    <source>
        <dbReference type="ARBA" id="ARBA00047326"/>
    </source>
</evidence>
<proteinExistence type="inferred from homology"/>
<evidence type="ECO:0000313" key="10">
    <source>
        <dbReference type="EMBL" id="NCI51187.1"/>
    </source>
</evidence>
<feature type="binding site" evidence="8">
    <location>
        <position position="60"/>
    </location>
    <ligand>
        <name>[4Fe-4S] cluster</name>
        <dbReference type="ChEBI" id="CHEBI:49883"/>
        <label>1</label>
    </ligand>
</feature>
<dbReference type="SFLD" id="SFLDF00271">
    <property type="entry name" value="lipoyl_synthase"/>
    <property type="match status" value="1"/>
</dbReference>
<keyword evidence="1 8" id="KW-0004">4Fe-4S</keyword>
<keyword evidence="2 8" id="KW-0808">Transferase</keyword>
<dbReference type="PROSITE" id="PS51918">
    <property type="entry name" value="RADICAL_SAM"/>
    <property type="match status" value="1"/>
</dbReference>
<keyword evidence="4 8" id="KW-0479">Metal-binding</keyword>
<dbReference type="Proteomes" id="UP000753802">
    <property type="component" value="Unassembled WGS sequence"/>
</dbReference>
<dbReference type="InterPro" id="IPR058240">
    <property type="entry name" value="rSAM_sf"/>
</dbReference>
<comment type="similarity">
    <text evidence="8">Belongs to the radical SAM superfamily. Lipoyl synthase family.</text>
</comment>
<dbReference type="InterPro" id="IPR006638">
    <property type="entry name" value="Elp3/MiaA/NifB-like_rSAM"/>
</dbReference>
<dbReference type="NCBIfam" id="TIGR00510">
    <property type="entry name" value="lipA"/>
    <property type="match status" value="1"/>
</dbReference>
<organism evidence="10 11">
    <name type="scientific">Sediminibacterium roseum</name>
    <dbReference type="NCBI Taxonomy" id="1978412"/>
    <lineage>
        <taxon>Bacteria</taxon>
        <taxon>Pseudomonadati</taxon>
        <taxon>Bacteroidota</taxon>
        <taxon>Chitinophagia</taxon>
        <taxon>Chitinophagales</taxon>
        <taxon>Chitinophagaceae</taxon>
        <taxon>Sediminibacterium</taxon>
    </lineage>
</organism>
<evidence type="ECO:0000256" key="8">
    <source>
        <dbReference type="HAMAP-Rule" id="MF_00206"/>
    </source>
</evidence>
<dbReference type="Gene3D" id="3.20.20.70">
    <property type="entry name" value="Aldolase class I"/>
    <property type="match status" value="1"/>
</dbReference>
<accession>A0ABW9ZXZ9</accession>
<feature type="binding site" evidence="8">
    <location>
        <position position="75"/>
    </location>
    <ligand>
        <name>[4Fe-4S] cluster</name>
        <dbReference type="ChEBI" id="CHEBI:49883"/>
        <label>2</label>
        <note>4Fe-4S-S-AdoMet</note>
    </ligand>
</feature>
<keyword evidence="5 8" id="KW-0408">Iron</keyword>
<dbReference type="InterPro" id="IPR003698">
    <property type="entry name" value="Lipoyl_synth"/>
</dbReference>
<feature type="domain" description="Radical SAM core" evidence="9">
    <location>
        <begin position="61"/>
        <end position="275"/>
    </location>
</feature>
<dbReference type="SUPFAM" id="SSF102114">
    <property type="entry name" value="Radical SAM enzymes"/>
    <property type="match status" value="1"/>
</dbReference>
<evidence type="ECO:0000256" key="3">
    <source>
        <dbReference type="ARBA" id="ARBA00022691"/>
    </source>
</evidence>
<dbReference type="GO" id="GO:0016992">
    <property type="term" value="F:lipoate synthase activity"/>
    <property type="evidence" value="ECO:0007669"/>
    <property type="project" value="UniProtKB-EC"/>
</dbReference>
<gene>
    <name evidence="8 10" type="primary">lipA</name>
    <name evidence="10" type="ORF">GWC95_14740</name>
</gene>
<dbReference type="SFLD" id="SFLDG01058">
    <property type="entry name" value="lipoyl_synthase_like"/>
    <property type="match status" value="1"/>
</dbReference>
<evidence type="ECO:0000259" key="9">
    <source>
        <dbReference type="PROSITE" id="PS51918"/>
    </source>
</evidence>
<keyword evidence="3 8" id="KW-0949">S-adenosyl-L-methionine</keyword>
<comment type="function">
    <text evidence="8">Catalyzes the radical-mediated insertion of two sulfur atoms into the C-6 and C-8 positions of the octanoyl moiety bound to the lipoyl domains of lipoate-dependent enzymes, thereby converting the octanoylated domains into lipoylated derivatives.</text>
</comment>
<dbReference type="SFLD" id="SFLDS00029">
    <property type="entry name" value="Radical_SAM"/>
    <property type="match status" value="1"/>
</dbReference>
<evidence type="ECO:0000256" key="5">
    <source>
        <dbReference type="ARBA" id="ARBA00023004"/>
    </source>
</evidence>
<feature type="binding site" evidence="8">
    <location>
        <position position="82"/>
    </location>
    <ligand>
        <name>[4Fe-4S] cluster</name>
        <dbReference type="ChEBI" id="CHEBI:49883"/>
        <label>2</label>
        <note>4Fe-4S-S-AdoMet</note>
    </ligand>
</feature>
<dbReference type="RefSeq" id="WP_161819478.1">
    <property type="nucleotide sequence ID" value="NZ_JAACJS010000015.1"/>
</dbReference>
<dbReference type="InterPro" id="IPR013785">
    <property type="entry name" value="Aldolase_TIM"/>
</dbReference>
<comment type="pathway">
    <text evidence="8">Protein modification; protein lipoylation via endogenous pathway; protein N(6)-(lipoyl)lysine from octanoyl-[acyl-carrier-protein]: step 2/2.</text>
</comment>
<keyword evidence="8" id="KW-0963">Cytoplasm</keyword>
<evidence type="ECO:0000313" key="11">
    <source>
        <dbReference type="Proteomes" id="UP000753802"/>
    </source>
</evidence>
<dbReference type="PANTHER" id="PTHR10949:SF0">
    <property type="entry name" value="LIPOYL SYNTHASE, MITOCHONDRIAL"/>
    <property type="match status" value="1"/>
</dbReference>
<evidence type="ECO:0000256" key="2">
    <source>
        <dbReference type="ARBA" id="ARBA00022679"/>
    </source>
</evidence>
<keyword evidence="6 8" id="KW-0411">Iron-sulfur</keyword>
<dbReference type="CDD" id="cd01335">
    <property type="entry name" value="Radical_SAM"/>
    <property type="match status" value="1"/>
</dbReference>
<feature type="binding site" evidence="8">
    <location>
        <position position="54"/>
    </location>
    <ligand>
        <name>[4Fe-4S] cluster</name>
        <dbReference type="ChEBI" id="CHEBI:49883"/>
        <label>1</label>
    </ligand>
</feature>
<keyword evidence="11" id="KW-1185">Reference proteome</keyword>
<evidence type="ECO:0000256" key="1">
    <source>
        <dbReference type="ARBA" id="ARBA00022485"/>
    </source>
</evidence>
<sequence length="311" mass="34800">MQELPVVAKTEAAEFPVKKPNWLRVKLPIGESYKHVRGLVDTHKLHTICESGNCPNMGECWGAGTATFMILGNVCTRSCGFCAVATGRPGAVDWDEPQRVAEAINLMKVKHAVITSVDRDELKDGGSIIWYNTIEAVKGLNPDTTLETLIPDFQGREDQVQRIINAAPDVVSHNMETVERMTRQVRIQAKYRRSLEVLRLLKQGGMRTKTGIMLGLGETKEEVIQSMEDLVAVGCDVLTLGQYLQPTKKHLPVQRFVHPDEFAELREIGYELGFDYVESGPLVRSSYHSEKHVIPGYGKNKWNEEKLQATA</sequence>
<feature type="binding site" evidence="8">
    <location>
        <position position="49"/>
    </location>
    <ligand>
        <name>[4Fe-4S] cluster</name>
        <dbReference type="ChEBI" id="CHEBI:49883"/>
        <label>1</label>
    </ligand>
</feature>
<evidence type="ECO:0000256" key="6">
    <source>
        <dbReference type="ARBA" id="ARBA00023014"/>
    </source>
</evidence>
<evidence type="ECO:0000256" key="4">
    <source>
        <dbReference type="ARBA" id="ARBA00022723"/>
    </source>
</evidence>
<comment type="cofactor">
    <cofactor evidence="8">
        <name>[4Fe-4S] cluster</name>
        <dbReference type="ChEBI" id="CHEBI:49883"/>
    </cofactor>
    <text evidence="8">Binds 2 [4Fe-4S] clusters per subunit. One cluster is coordinated with 3 cysteines and an exchangeable S-adenosyl-L-methionine.</text>
</comment>
<comment type="caution">
    <text evidence="10">The sequence shown here is derived from an EMBL/GenBank/DDBJ whole genome shotgun (WGS) entry which is preliminary data.</text>
</comment>
<comment type="subcellular location">
    <subcellularLocation>
        <location evidence="8">Cytoplasm</location>
    </subcellularLocation>
</comment>
<protein>
    <recommendedName>
        <fullName evidence="8">Lipoyl synthase</fullName>
        <ecNumber evidence="8">2.8.1.8</ecNumber>
    </recommendedName>
    <alternativeName>
        <fullName evidence="8">Lip-syn</fullName>
        <shortName evidence="8">LS</shortName>
    </alternativeName>
    <alternativeName>
        <fullName evidence="8">Lipoate synthase</fullName>
    </alternativeName>
    <alternativeName>
        <fullName evidence="8">Lipoic acid synthase</fullName>
    </alternativeName>
    <alternativeName>
        <fullName evidence="8">Sulfur insertion protein LipA</fullName>
    </alternativeName>
</protein>
<dbReference type="EC" id="2.8.1.8" evidence="8"/>
<feature type="binding site" evidence="8">
    <location>
        <position position="286"/>
    </location>
    <ligand>
        <name>[4Fe-4S] cluster</name>
        <dbReference type="ChEBI" id="CHEBI:49883"/>
        <label>1</label>
    </ligand>
</feature>
<dbReference type="Pfam" id="PF04055">
    <property type="entry name" value="Radical_SAM"/>
    <property type="match status" value="1"/>
</dbReference>
<dbReference type="EMBL" id="JAACJS010000015">
    <property type="protein sequence ID" value="NCI51187.1"/>
    <property type="molecule type" value="Genomic_DNA"/>
</dbReference>
<reference evidence="10 11" key="1">
    <citation type="submission" date="2020-01" db="EMBL/GenBank/DDBJ databases">
        <title>Genome analysis.</title>
        <authorList>
            <person name="Wu S."/>
            <person name="Wang G."/>
        </authorList>
    </citation>
    <scope>NUCLEOTIDE SEQUENCE [LARGE SCALE GENOMIC DNA]</scope>
    <source>
        <strain evidence="10 11">SYL130</strain>
    </source>
</reference>
<feature type="binding site" evidence="8">
    <location>
        <position position="79"/>
    </location>
    <ligand>
        <name>[4Fe-4S] cluster</name>
        <dbReference type="ChEBI" id="CHEBI:49883"/>
        <label>2</label>
        <note>4Fe-4S-S-AdoMet</note>
    </ligand>
</feature>
<dbReference type="SMART" id="SM00729">
    <property type="entry name" value="Elp3"/>
    <property type="match status" value="1"/>
</dbReference>
<comment type="catalytic activity">
    <reaction evidence="7 8">
        <text>[[Fe-S] cluster scaffold protein carrying a second [4Fe-4S](2+) cluster] + N(6)-octanoyl-L-lysyl-[protein] + 2 oxidized [2Fe-2S]-[ferredoxin] + 2 S-adenosyl-L-methionine + 4 H(+) = [[Fe-S] cluster scaffold protein] + N(6)-[(R)-dihydrolipoyl]-L-lysyl-[protein] + 4 Fe(3+) + 2 hydrogen sulfide + 2 5'-deoxyadenosine + 2 L-methionine + 2 reduced [2Fe-2S]-[ferredoxin]</text>
        <dbReference type="Rhea" id="RHEA:16585"/>
        <dbReference type="Rhea" id="RHEA-COMP:9928"/>
        <dbReference type="Rhea" id="RHEA-COMP:10000"/>
        <dbReference type="Rhea" id="RHEA-COMP:10001"/>
        <dbReference type="Rhea" id="RHEA-COMP:10475"/>
        <dbReference type="Rhea" id="RHEA-COMP:14568"/>
        <dbReference type="Rhea" id="RHEA-COMP:14569"/>
        <dbReference type="ChEBI" id="CHEBI:15378"/>
        <dbReference type="ChEBI" id="CHEBI:17319"/>
        <dbReference type="ChEBI" id="CHEBI:29034"/>
        <dbReference type="ChEBI" id="CHEBI:29919"/>
        <dbReference type="ChEBI" id="CHEBI:33722"/>
        <dbReference type="ChEBI" id="CHEBI:33737"/>
        <dbReference type="ChEBI" id="CHEBI:33738"/>
        <dbReference type="ChEBI" id="CHEBI:57844"/>
        <dbReference type="ChEBI" id="CHEBI:59789"/>
        <dbReference type="ChEBI" id="CHEBI:78809"/>
        <dbReference type="ChEBI" id="CHEBI:83100"/>
        <dbReference type="EC" id="2.8.1.8"/>
    </reaction>
</comment>
<dbReference type="NCBIfam" id="NF009544">
    <property type="entry name" value="PRK12928.1"/>
    <property type="match status" value="1"/>
</dbReference>
<dbReference type="PANTHER" id="PTHR10949">
    <property type="entry name" value="LIPOYL SYNTHASE"/>
    <property type="match status" value="1"/>
</dbReference>
<dbReference type="NCBIfam" id="NF004019">
    <property type="entry name" value="PRK05481.1"/>
    <property type="match status" value="1"/>
</dbReference>
<name>A0ABW9ZXZ9_9BACT</name>
<dbReference type="HAMAP" id="MF_00206">
    <property type="entry name" value="Lipoyl_synth"/>
    <property type="match status" value="1"/>
</dbReference>
<dbReference type="PIRSF" id="PIRSF005963">
    <property type="entry name" value="Lipoyl_synth"/>
    <property type="match status" value="1"/>
</dbReference>